<protein>
    <submittedName>
        <fullName evidence="5">OmpH family outer membrane protein</fullName>
    </submittedName>
</protein>
<accession>A0A418M1D4</accession>
<evidence type="ECO:0000256" key="4">
    <source>
        <dbReference type="SAM" id="MobiDB-lite"/>
    </source>
</evidence>
<reference evidence="5 6" key="1">
    <citation type="submission" date="2018-08" db="EMBL/GenBank/DDBJ databases">
        <title>Fibrisoma montanum sp. nov., isolated from Danxia mountain soil.</title>
        <authorList>
            <person name="Huang Y."/>
        </authorList>
    </citation>
    <scope>NUCLEOTIDE SEQUENCE [LARGE SCALE GENOMIC DNA]</scope>
    <source>
        <strain evidence="5 6">HYT19</strain>
    </source>
</reference>
<evidence type="ECO:0000256" key="3">
    <source>
        <dbReference type="SAM" id="Coils"/>
    </source>
</evidence>
<keyword evidence="2" id="KW-0732">Signal</keyword>
<gene>
    <name evidence="5" type="ORF">DYU11_24435</name>
</gene>
<organism evidence="5 6">
    <name type="scientific">Fibrisoma montanum</name>
    <dbReference type="NCBI Taxonomy" id="2305895"/>
    <lineage>
        <taxon>Bacteria</taxon>
        <taxon>Pseudomonadati</taxon>
        <taxon>Bacteroidota</taxon>
        <taxon>Cytophagia</taxon>
        <taxon>Cytophagales</taxon>
        <taxon>Spirosomataceae</taxon>
        <taxon>Fibrisoma</taxon>
    </lineage>
</organism>
<dbReference type="PANTHER" id="PTHR35089">
    <property type="entry name" value="CHAPERONE PROTEIN SKP"/>
    <property type="match status" value="1"/>
</dbReference>
<dbReference type="AlphaFoldDB" id="A0A418M1D4"/>
<evidence type="ECO:0000256" key="2">
    <source>
        <dbReference type="ARBA" id="ARBA00022729"/>
    </source>
</evidence>
<dbReference type="Proteomes" id="UP000283523">
    <property type="component" value="Unassembled WGS sequence"/>
</dbReference>
<name>A0A418M1D4_9BACT</name>
<comment type="caution">
    <text evidence="5">The sequence shown here is derived from an EMBL/GenBank/DDBJ whole genome shotgun (WGS) entry which is preliminary data.</text>
</comment>
<feature type="region of interest" description="Disordered" evidence="4">
    <location>
        <begin position="179"/>
        <end position="210"/>
    </location>
</feature>
<dbReference type="InterPro" id="IPR005632">
    <property type="entry name" value="Chaperone_Skp"/>
</dbReference>
<dbReference type="Pfam" id="PF03938">
    <property type="entry name" value="OmpH"/>
    <property type="match status" value="1"/>
</dbReference>
<dbReference type="OrthoDB" id="1493480at2"/>
<dbReference type="GO" id="GO:0005829">
    <property type="term" value="C:cytosol"/>
    <property type="evidence" value="ECO:0007669"/>
    <property type="project" value="TreeGrafter"/>
</dbReference>
<proteinExistence type="inferred from homology"/>
<keyword evidence="6" id="KW-1185">Reference proteome</keyword>
<dbReference type="InterPro" id="IPR024930">
    <property type="entry name" value="Skp_dom_sf"/>
</dbReference>
<comment type="similarity">
    <text evidence="1">Belongs to the Skp family.</text>
</comment>
<dbReference type="Gene3D" id="3.30.910.20">
    <property type="entry name" value="Skp domain"/>
    <property type="match status" value="1"/>
</dbReference>
<evidence type="ECO:0000313" key="6">
    <source>
        <dbReference type="Proteomes" id="UP000283523"/>
    </source>
</evidence>
<sequence length="210" mass="22781">MATMVTTGALAQDQVTAPAASTAPASTPVKVGHTRIDYILSQTPESKTISSQLSIQQKQAETELQRMQKELQDKFAAYQQGVGQMTDIIRKDRETELQSLQTRIQEFGQTAEVSLQNKYRELVDPVLQKIQKNINEVAAENGYAYIFNLDSGINAVPTLLYTPKEHDVTALILKKMGITPTANPAPTTAQKPASAGGSAPAKPATTPKKK</sequence>
<dbReference type="SMART" id="SM00935">
    <property type="entry name" value="OmpH"/>
    <property type="match status" value="1"/>
</dbReference>
<keyword evidence="3" id="KW-0175">Coiled coil</keyword>
<dbReference type="EMBL" id="QXED01000008">
    <property type="protein sequence ID" value="RIV19498.1"/>
    <property type="molecule type" value="Genomic_DNA"/>
</dbReference>
<evidence type="ECO:0000313" key="5">
    <source>
        <dbReference type="EMBL" id="RIV19498.1"/>
    </source>
</evidence>
<dbReference type="PANTHER" id="PTHR35089:SF1">
    <property type="entry name" value="CHAPERONE PROTEIN SKP"/>
    <property type="match status" value="1"/>
</dbReference>
<dbReference type="GO" id="GO:0051082">
    <property type="term" value="F:unfolded protein binding"/>
    <property type="evidence" value="ECO:0007669"/>
    <property type="project" value="InterPro"/>
</dbReference>
<dbReference type="GO" id="GO:0050821">
    <property type="term" value="P:protein stabilization"/>
    <property type="evidence" value="ECO:0007669"/>
    <property type="project" value="TreeGrafter"/>
</dbReference>
<dbReference type="SUPFAM" id="SSF111384">
    <property type="entry name" value="OmpH-like"/>
    <property type="match status" value="1"/>
</dbReference>
<feature type="coiled-coil region" evidence="3">
    <location>
        <begin position="50"/>
        <end position="77"/>
    </location>
</feature>
<evidence type="ECO:0000256" key="1">
    <source>
        <dbReference type="ARBA" id="ARBA00009091"/>
    </source>
</evidence>